<comment type="similarity">
    <text evidence="1 5">Belongs to the GTP cyclohydrolase I type 2/NIF3 family.</text>
</comment>
<name>A0A1H7S757_9LACT</name>
<dbReference type="GO" id="GO:0046872">
    <property type="term" value="F:metal ion binding"/>
    <property type="evidence" value="ECO:0007669"/>
    <property type="project" value="UniProtKB-UniRule"/>
</dbReference>
<evidence type="ECO:0000256" key="1">
    <source>
        <dbReference type="ARBA" id="ARBA00006964"/>
    </source>
</evidence>
<feature type="binding site" evidence="6">
    <location>
        <position position="106"/>
    </location>
    <ligand>
        <name>a divalent metal cation</name>
        <dbReference type="ChEBI" id="CHEBI:60240"/>
        <label>1</label>
    </ligand>
</feature>
<sequence>MSNVSVSDVIAEIDRLAPPDLAESWDPIGLSFGSTKQSVKRVLIALDVDNDTIKEAKQKQADLIVTHHPAIFTSQKTLNQEDERRKQYIDLIKSDIAVYSAHTNLDAAAGGMNDWLADSLGIRESGRHVMSVSVQRGFKKLAVYVPDYAADKVRKALHAVGAGEIGAYTDVSYTLSGYGRFTPQEGADPTEGEIGKEERIHEERIEMMVRDADVMNSIAALKAAHPYEEPVYDIFTLEYQSEPFGFGRVGDLNEPLSASDLAEKVNEQFDVDGVRYGSVDADRKHTQIAVLGGSGEKYYKEALNKGATLYVTGDISYHGAQDMLRDGLDFIDAGHYMEAIAVPKLFEYLNQCKKENQWDIEILKAETQKDVFTYIK</sequence>
<dbReference type="AlphaFoldDB" id="A0A1H7S757"/>
<dbReference type="Gene3D" id="3.40.1390.30">
    <property type="entry name" value="NIF3 (NGG1p interacting factor 3)-like"/>
    <property type="match status" value="1"/>
</dbReference>
<dbReference type="STRING" id="426703.SAMN04488100_10724"/>
<dbReference type="InterPro" id="IPR017221">
    <property type="entry name" value="DUF34/NIF3_bac"/>
</dbReference>
<reference evidence="8 9" key="1">
    <citation type="submission" date="2016-10" db="EMBL/GenBank/DDBJ databases">
        <authorList>
            <person name="de Groot N.N."/>
        </authorList>
    </citation>
    <scope>NUCLEOTIDE SEQUENCE [LARGE SCALE GENOMIC DNA]</scope>
    <source>
        <strain evidence="8 9">DSM 19182</strain>
    </source>
</reference>
<dbReference type="RefSeq" id="WP_091487266.1">
    <property type="nucleotide sequence ID" value="NZ_BJUX01000010.1"/>
</dbReference>
<keyword evidence="4 5" id="KW-0479">Metal-binding</keyword>
<dbReference type="Pfam" id="PF01784">
    <property type="entry name" value="DUF34_NIF3"/>
    <property type="match status" value="1"/>
</dbReference>
<protein>
    <recommendedName>
        <fullName evidence="3 5">GTP cyclohydrolase 1 type 2 homolog</fullName>
    </recommendedName>
</protein>
<dbReference type="NCBIfam" id="TIGR00486">
    <property type="entry name" value="YbgI_SA1388"/>
    <property type="match status" value="1"/>
</dbReference>
<dbReference type="PIRSF" id="PIRSF037489">
    <property type="entry name" value="UCP037489_NIF3_YqfO"/>
    <property type="match status" value="1"/>
</dbReference>
<evidence type="ECO:0000256" key="2">
    <source>
        <dbReference type="ARBA" id="ARBA00011643"/>
    </source>
</evidence>
<dbReference type="SUPFAM" id="SSF102705">
    <property type="entry name" value="NIF3 (NGG1p interacting factor 3)-like"/>
    <property type="match status" value="1"/>
</dbReference>
<feature type="binding site" evidence="6">
    <location>
        <position position="335"/>
    </location>
    <ligand>
        <name>a divalent metal cation</name>
        <dbReference type="ChEBI" id="CHEBI:60240"/>
        <label>1</label>
    </ligand>
</feature>
<keyword evidence="10" id="KW-1185">Reference proteome</keyword>
<gene>
    <name evidence="7" type="ORF">APU01nite_11130</name>
    <name evidence="8" type="ORF">SAMN04488100_10724</name>
</gene>
<evidence type="ECO:0000313" key="9">
    <source>
        <dbReference type="Proteomes" id="UP000198548"/>
    </source>
</evidence>
<dbReference type="EMBL" id="BJUX01000010">
    <property type="protein sequence ID" value="GEK89074.1"/>
    <property type="molecule type" value="Genomic_DNA"/>
</dbReference>
<dbReference type="Proteomes" id="UP000198548">
    <property type="component" value="Unassembled WGS sequence"/>
</dbReference>
<evidence type="ECO:0000313" key="8">
    <source>
        <dbReference type="EMBL" id="SEL68066.1"/>
    </source>
</evidence>
<dbReference type="Proteomes" id="UP000321425">
    <property type="component" value="Unassembled WGS sequence"/>
</dbReference>
<dbReference type="PANTHER" id="PTHR13799">
    <property type="entry name" value="NGG1 INTERACTING FACTOR 3"/>
    <property type="match status" value="1"/>
</dbReference>
<accession>A0A1H7S757</accession>
<dbReference type="OrthoDB" id="9792792at2"/>
<dbReference type="InterPro" id="IPR002678">
    <property type="entry name" value="DUF34/NIF3"/>
</dbReference>
<feature type="binding site" evidence="6">
    <location>
        <position position="68"/>
    </location>
    <ligand>
        <name>a divalent metal cation</name>
        <dbReference type="ChEBI" id="CHEBI:60240"/>
        <label>1</label>
    </ligand>
</feature>
<dbReference type="Gene3D" id="3.30.70.120">
    <property type="match status" value="1"/>
</dbReference>
<proteinExistence type="inferred from homology"/>
<dbReference type="FunFam" id="3.40.1390.30:FF:000001">
    <property type="entry name" value="GTP cyclohydrolase 1 type 2"/>
    <property type="match status" value="1"/>
</dbReference>
<reference evidence="7 10" key="2">
    <citation type="submission" date="2019-07" db="EMBL/GenBank/DDBJ databases">
        <title>Whole genome shotgun sequence of Alkalibacterium putridalgicola NBRC 103243.</title>
        <authorList>
            <person name="Hosoyama A."/>
            <person name="Uohara A."/>
            <person name="Ohji S."/>
            <person name="Ichikawa N."/>
        </authorList>
    </citation>
    <scope>NUCLEOTIDE SEQUENCE [LARGE SCALE GENOMIC DNA]</scope>
    <source>
        <strain evidence="7 10">NBRC 103243</strain>
    </source>
</reference>
<dbReference type="EMBL" id="FOBL01000007">
    <property type="protein sequence ID" value="SEL68066.1"/>
    <property type="molecule type" value="Genomic_DNA"/>
</dbReference>
<feature type="binding site" evidence="6">
    <location>
        <position position="338"/>
    </location>
    <ligand>
        <name>a divalent metal cation</name>
        <dbReference type="ChEBI" id="CHEBI:60240"/>
        <label>1</label>
    </ligand>
</feature>
<dbReference type="InterPro" id="IPR036069">
    <property type="entry name" value="DUF34/NIF3_sf"/>
</dbReference>
<dbReference type="InterPro" id="IPR015867">
    <property type="entry name" value="N-reg_PII/ATP_PRibTrfase_C"/>
</dbReference>
<dbReference type="GO" id="GO:0005737">
    <property type="term" value="C:cytoplasm"/>
    <property type="evidence" value="ECO:0007669"/>
    <property type="project" value="TreeGrafter"/>
</dbReference>
<evidence type="ECO:0000256" key="3">
    <source>
        <dbReference type="ARBA" id="ARBA00022112"/>
    </source>
</evidence>
<feature type="binding site" evidence="6">
    <location>
        <position position="67"/>
    </location>
    <ligand>
        <name>a divalent metal cation</name>
        <dbReference type="ChEBI" id="CHEBI:60240"/>
        <label>1</label>
    </ligand>
</feature>
<evidence type="ECO:0000256" key="6">
    <source>
        <dbReference type="PIRSR" id="PIRSR602678-1"/>
    </source>
</evidence>
<evidence type="ECO:0000313" key="7">
    <source>
        <dbReference type="EMBL" id="GEK89074.1"/>
    </source>
</evidence>
<evidence type="ECO:0000256" key="4">
    <source>
        <dbReference type="ARBA" id="ARBA00022723"/>
    </source>
</evidence>
<comment type="subunit">
    <text evidence="2">Homohexamer.</text>
</comment>
<organism evidence="8 9">
    <name type="scientific">Alkalibacterium putridalgicola</name>
    <dbReference type="NCBI Taxonomy" id="426703"/>
    <lineage>
        <taxon>Bacteria</taxon>
        <taxon>Bacillati</taxon>
        <taxon>Bacillota</taxon>
        <taxon>Bacilli</taxon>
        <taxon>Lactobacillales</taxon>
        <taxon>Carnobacteriaceae</taxon>
        <taxon>Alkalibacterium</taxon>
    </lineage>
</organism>
<dbReference type="PANTHER" id="PTHR13799:SF14">
    <property type="entry name" value="GTP CYCLOHYDROLASE 1 TYPE 2 HOMOLOG"/>
    <property type="match status" value="1"/>
</dbReference>
<evidence type="ECO:0000313" key="10">
    <source>
        <dbReference type="Proteomes" id="UP000321425"/>
    </source>
</evidence>
<evidence type="ECO:0000256" key="5">
    <source>
        <dbReference type="PIRNR" id="PIRNR037489"/>
    </source>
</evidence>